<protein>
    <submittedName>
        <fullName evidence="1">Uncharacterized protein</fullName>
    </submittedName>
</protein>
<dbReference type="EMBL" id="JABRWO010000001">
    <property type="protein sequence ID" value="MBA2113394.1"/>
    <property type="molecule type" value="Genomic_DNA"/>
</dbReference>
<comment type="caution">
    <text evidence="1">The sequence shown here is derived from an EMBL/GenBank/DDBJ whole genome shotgun (WGS) entry which is preliminary data.</text>
</comment>
<sequence>MGSLIRYDQFHKFRREQTRQASRGRVKLTIMIGLGWKFTPLKGQVGEESAAFFHVWYFSDALANF</sequence>
<dbReference type="Proteomes" id="UP000551616">
    <property type="component" value="Unassembled WGS sequence"/>
</dbReference>
<organism evidence="1 2">
    <name type="scientific">Bremerella alba</name>
    <dbReference type="NCBI Taxonomy" id="980252"/>
    <lineage>
        <taxon>Bacteria</taxon>
        <taxon>Pseudomonadati</taxon>
        <taxon>Planctomycetota</taxon>
        <taxon>Planctomycetia</taxon>
        <taxon>Pirellulales</taxon>
        <taxon>Pirellulaceae</taxon>
        <taxon>Bremerella</taxon>
    </lineage>
</organism>
<proteinExistence type="predicted"/>
<gene>
    <name evidence="1" type="ORF">HOV93_05430</name>
</gene>
<name>A0A7V8V2F0_9BACT</name>
<dbReference type="AlphaFoldDB" id="A0A7V8V2F0"/>
<keyword evidence="2" id="KW-1185">Reference proteome</keyword>
<accession>A0A7V8V2F0</accession>
<evidence type="ECO:0000313" key="1">
    <source>
        <dbReference type="EMBL" id="MBA2113394.1"/>
    </source>
</evidence>
<evidence type="ECO:0000313" key="2">
    <source>
        <dbReference type="Proteomes" id="UP000551616"/>
    </source>
</evidence>
<reference evidence="1 2" key="1">
    <citation type="submission" date="2020-05" db="EMBL/GenBank/DDBJ databases">
        <title>Bremerella alba sp. nov., a novel planctomycete isolated from the surface of the macroalga Fucus spiralis.</title>
        <authorList>
            <person name="Godinho O."/>
            <person name="Botelho R."/>
            <person name="Albuquerque L."/>
            <person name="Wiegand S."/>
            <person name="Da Costa M.S."/>
            <person name="Lobo-Da-Cunha A."/>
            <person name="Jogler C."/>
            <person name="Lage O.M."/>
        </authorList>
    </citation>
    <scope>NUCLEOTIDE SEQUENCE [LARGE SCALE GENOMIC DNA]</scope>
    <source>
        <strain evidence="1 2">FF15</strain>
    </source>
</reference>